<keyword evidence="2" id="KW-0732">Signal</keyword>
<name>A0A3B3HUV8_ORYLA</name>
<keyword evidence="4" id="KW-1185">Reference proteome</keyword>
<evidence type="ECO:0000313" key="4">
    <source>
        <dbReference type="Proteomes" id="UP000001038"/>
    </source>
</evidence>
<protein>
    <recommendedName>
        <fullName evidence="5">DUF4939 domain-containing protein</fullName>
    </recommendedName>
</protein>
<feature type="region of interest" description="Disordered" evidence="1">
    <location>
        <begin position="40"/>
        <end position="60"/>
    </location>
</feature>
<accession>A0A3B3HUV8</accession>
<evidence type="ECO:0008006" key="5">
    <source>
        <dbReference type="Google" id="ProtNLM"/>
    </source>
</evidence>
<dbReference type="Ensembl" id="ENSORLT00000034802.1">
    <property type="protein sequence ID" value="ENSORLP00000035634.1"/>
    <property type="gene ID" value="ENSORLG00000023675.1"/>
</dbReference>
<reference evidence="3 4" key="1">
    <citation type="journal article" date="2007" name="Nature">
        <title>The medaka draft genome and insights into vertebrate genome evolution.</title>
        <authorList>
            <person name="Kasahara M."/>
            <person name="Naruse K."/>
            <person name="Sasaki S."/>
            <person name="Nakatani Y."/>
            <person name="Qu W."/>
            <person name="Ahsan B."/>
            <person name="Yamada T."/>
            <person name="Nagayasu Y."/>
            <person name="Doi K."/>
            <person name="Kasai Y."/>
            <person name="Jindo T."/>
            <person name="Kobayashi D."/>
            <person name="Shimada A."/>
            <person name="Toyoda A."/>
            <person name="Kuroki Y."/>
            <person name="Fujiyama A."/>
            <person name="Sasaki T."/>
            <person name="Shimizu A."/>
            <person name="Asakawa S."/>
            <person name="Shimizu N."/>
            <person name="Hashimoto S."/>
            <person name="Yang J."/>
            <person name="Lee Y."/>
            <person name="Matsushima K."/>
            <person name="Sugano S."/>
            <person name="Sakaizumi M."/>
            <person name="Narita T."/>
            <person name="Ohishi K."/>
            <person name="Haga S."/>
            <person name="Ohta F."/>
            <person name="Nomoto H."/>
            <person name="Nogata K."/>
            <person name="Morishita T."/>
            <person name="Endo T."/>
            <person name="Shin-I T."/>
            <person name="Takeda H."/>
            <person name="Morishita S."/>
            <person name="Kohara Y."/>
        </authorList>
    </citation>
    <scope>NUCLEOTIDE SEQUENCE [LARGE SCALE GENOMIC DNA]</scope>
    <source>
        <strain evidence="3 4">Hd-rR</strain>
    </source>
</reference>
<dbReference type="AlphaFoldDB" id="A0A3B3HUV8"/>
<evidence type="ECO:0000256" key="1">
    <source>
        <dbReference type="SAM" id="MobiDB-lite"/>
    </source>
</evidence>
<organism evidence="3 4">
    <name type="scientific">Oryzias latipes</name>
    <name type="common">Japanese rice fish</name>
    <name type="synonym">Japanese killifish</name>
    <dbReference type="NCBI Taxonomy" id="8090"/>
    <lineage>
        <taxon>Eukaryota</taxon>
        <taxon>Metazoa</taxon>
        <taxon>Chordata</taxon>
        <taxon>Craniata</taxon>
        <taxon>Vertebrata</taxon>
        <taxon>Euteleostomi</taxon>
        <taxon>Actinopterygii</taxon>
        <taxon>Neopterygii</taxon>
        <taxon>Teleostei</taxon>
        <taxon>Neoteleostei</taxon>
        <taxon>Acanthomorphata</taxon>
        <taxon>Ovalentaria</taxon>
        <taxon>Atherinomorphae</taxon>
        <taxon>Beloniformes</taxon>
        <taxon>Adrianichthyidae</taxon>
        <taxon>Oryziinae</taxon>
        <taxon>Oryzias</taxon>
    </lineage>
</organism>
<dbReference type="Proteomes" id="UP000001038">
    <property type="component" value="Chromosome 1"/>
</dbReference>
<reference evidence="3" key="3">
    <citation type="submission" date="2025-09" db="UniProtKB">
        <authorList>
            <consortium name="Ensembl"/>
        </authorList>
    </citation>
    <scope>IDENTIFICATION</scope>
    <source>
        <strain evidence="3">Hd-rR</strain>
    </source>
</reference>
<reference evidence="3" key="2">
    <citation type="submission" date="2025-08" db="UniProtKB">
        <authorList>
            <consortium name="Ensembl"/>
        </authorList>
    </citation>
    <scope>IDENTIFICATION</scope>
    <source>
        <strain evidence="3">Hd-rR</strain>
    </source>
</reference>
<proteinExistence type="predicted"/>
<sequence length="161" mass="18078">ALSNLVLLMHLIQKKLSVLALEMQGFMSGMQQLHDRLSRLKHVPSSPSPPRQTRLGHPKPFDGTAEDCRSFITSCRLHFDFNPEEFPSEQNKVAFALSFLTGRAKRWGLPLISWMEDLCTPSRPSLLPDGWDEDCNTWSTGRVTVRRIASGSLTVSSLTDP</sequence>
<evidence type="ECO:0000256" key="2">
    <source>
        <dbReference type="SAM" id="SignalP"/>
    </source>
</evidence>
<evidence type="ECO:0000313" key="3">
    <source>
        <dbReference type="Ensembl" id="ENSORLP00000035634.1"/>
    </source>
</evidence>
<dbReference type="InParanoid" id="A0A3B3HUV8"/>
<feature type="chain" id="PRO_5017340072" description="DUF4939 domain-containing protein" evidence="2">
    <location>
        <begin position="21"/>
        <end position="161"/>
    </location>
</feature>
<dbReference type="GeneTree" id="ENSGT01030000234793"/>
<feature type="signal peptide" evidence="2">
    <location>
        <begin position="1"/>
        <end position="20"/>
    </location>
</feature>